<dbReference type="InterPro" id="IPR039901">
    <property type="entry name" value="Kdotransferase"/>
</dbReference>
<dbReference type="EC" id="2.4.99.12" evidence="4 12"/>
<evidence type="ECO:0000256" key="6">
    <source>
        <dbReference type="ARBA" id="ARBA00022679"/>
    </source>
</evidence>
<dbReference type="Gene3D" id="3.40.50.2000">
    <property type="entry name" value="Glycogen Phosphorylase B"/>
    <property type="match status" value="1"/>
</dbReference>
<comment type="pathway">
    <text evidence="2 12">Bacterial outer membrane biogenesis; LPS core biosynthesis.</text>
</comment>
<dbReference type="UniPathway" id="UPA00958"/>
<evidence type="ECO:0000256" key="9">
    <source>
        <dbReference type="ARBA" id="ARBA00049183"/>
    </source>
</evidence>
<protein>
    <recommendedName>
        <fullName evidence="5 12">3-deoxy-D-manno-octulosonic acid transferase</fullName>
        <shortName evidence="12">Kdo transferase</shortName>
        <ecNumber evidence="4 12">2.4.99.12</ecNumber>
    </recommendedName>
    <alternativeName>
        <fullName evidence="8 12">Lipid IV(A) 3-deoxy-D-manno-octulosonic acid transferase</fullName>
    </alternativeName>
</protein>
<feature type="active site" description="Proton acceptor" evidence="10">
    <location>
        <position position="61"/>
    </location>
</feature>
<evidence type="ECO:0000256" key="4">
    <source>
        <dbReference type="ARBA" id="ARBA00012621"/>
    </source>
</evidence>
<evidence type="ECO:0000256" key="3">
    <source>
        <dbReference type="ARBA" id="ARBA00006380"/>
    </source>
</evidence>
<keyword evidence="12" id="KW-0448">Lipopolysaccharide biosynthesis</keyword>
<dbReference type="Proteomes" id="UP000235387">
    <property type="component" value="Unassembled WGS sequence"/>
</dbReference>
<keyword evidence="12" id="KW-1133">Transmembrane helix</keyword>
<dbReference type="Pfam" id="PF04413">
    <property type="entry name" value="Glycos_transf_N"/>
    <property type="match status" value="1"/>
</dbReference>
<dbReference type="InterPro" id="IPR038107">
    <property type="entry name" value="Glycos_transf_N_sf"/>
</dbReference>
<evidence type="ECO:0000256" key="1">
    <source>
        <dbReference type="ARBA" id="ARBA00004388"/>
    </source>
</evidence>
<keyword evidence="12" id="KW-0812">Transmembrane</keyword>
<comment type="catalytic activity">
    <reaction evidence="9 12">
        <text>lipid IVA (E. coli) + CMP-3-deoxy-beta-D-manno-octulosonate = alpha-Kdo-(2-&gt;6)-lipid IVA (E. coli) + CMP + H(+)</text>
        <dbReference type="Rhea" id="RHEA:28066"/>
        <dbReference type="ChEBI" id="CHEBI:15378"/>
        <dbReference type="ChEBI" id="CHEBI:58603"/>
        <dbReference type="ChEBI" id="CHEBI:60364"/>
        <dbReference type="ChEBI" id="CHEBI:60377"/>
        <dbReference type="ChEBI" id="CHEBI:85987"/>
        <dbReference type="EC" id="2.4.99.12"/>
    </reaction>
</comment>
<evidence type="ECO:0000313" key="15">
    <source>
        <dbReference type="Proteomes" id="UP000235387"/>
    </source>
</evidence>
<evidence type="ECO:0000256" key="11">
    <source>
        <dbReference type="PIRSR" id="PIRSR639901-2"/>
    </source>
</evidence>
<comment type="subcellular location">
    <subcellularLocation>
        <location evidence="1">Cell inner membrane</location>
        <topology evidence="1">Single-pass membrane protein</topology>
        <orientation evidence="1">Cytoplasmic side</orientation>
    </subcellularLocation>
    <subcellularLocation>
        <location evidence="12">Cell membrane</location>
    </subcellularLocation>
</comment>
<evidence type="ECO:0000313" key="14">
    <source>
        <dbReference type="EMBL" id="PMN93743.1"/>
    </source>
</evidence>
<evidence type="ECO:0000259" key="13">
    <source>
        <dbReference type="Pfam" id="PF04413"/>
    </source>
</evidence>
<proteinExistence type="inferred from homology"/>
<accession>A0A2N7LEA6</accession>
<comment type="similarity">
    <text evidence="3">Belongs to the glycosyltransferase group 1 family. Glycosyltransferase 30 subfamily.</text>
</comment>
<dbReference type="InterPro" id="IPR007507">
    <property type="entry name" value="Glycos_transf_N"/>
</dbReference>
<evidence type="ECO:0000256" key="2">
    <source>
        <dbReference type="ARBA" id="ARBA00004713"/>
    </source>
</evidence>
<comment type="caution">
    <text evidence="14">The sequence shown here is derived from an EMBL/GenBank/DDBJ whole genome shotgun (WGS) entry which is preliminary data.</text>
</comment>
<dbReference type="RefSeq" id="WP_102317298.1">
    <property type="nucleotide sequence ID" value="NZ_MCYQ01000015.1"/>
</dbReference>
<dbReference type="NCBIfam" id="NF004388">
    <property type="entry name" value="PRK05749.1-4"/>
    <property type="match status" value="1"/>
</dbReference>
<evidence type="ECO:0000256" key="5">
    <source>
        <dbReference type="ARBA" id="ARBA00019077"/>
    </source>
</evidence>
<evidence type="ECO:0000256" key="7">
    <source>
        <dbReference type="ARBA" id="ARBA00022968"/>
    </source>
</evidence>
<dbReference type="GO" id="GO:0043842">
    <property type="term" value="F:Kdo transferase activity"/>
    <property type="evidence" value="ECO:0007669"/>
    <property type="project" value="UniProtKB-EC"/>
</dbReference>
<dbReference type="AlphaFoldDB" id="A0A2N7LEA6"/>
<evidence type="ECO:0000256" key="10">
    <source>
        <dbReference type="PIRSR" id="PIRSR639901-1"/>
    </source>
</evidence>
<gene>
    <name evidence="14" type="ORF">BCT23_11940</name>
</gene>
<dbReference type="Gene3D" id="3.40.50.11720">
    <property type="entry name" value="3-Deoxy-D-manno-octulosonic-acid transferase, N-terminal domain"/>
    <property type="match status" value="1"/>
</dbReference>
<dbReference type="GO" id="GO:0009245">
    <property type="term" value="P:lipid A biosynthetic process"/>
    <property type="evidence" value="ECO:0007669"/>
    <property type="project" value="TreeGrafter"/>
</dbReference>
<dbReference type="FunFam" id="3.40.50.11720:FF:000001">
    <property type="entry name" value="3-deoxy-D-manno-octulosonic acid transferase"/>
    <property type="match status" value="1"/>
</dbReference>
<feature type="site" description="Transition state stabilizer" evidence="11">
    <location>
        <position position="130"/>
    </location>
</feature>
<evidence type="ECO:0000256" key="8">
    <source>
        <dbReference type="ARBA" id="ARBA00031445"/>
    </source>
</evidence>
<comment type="function">
    <text evidence="12">Involved in lipopolysaccharide (LPS) biosynthesis. Catalyzes the transfer of 3-deoxy-D-manno-octulosonate (Kdo) residue(s) from CMP-Kdo to lipid IV(A), the tetraacyldisaccharide-1,4'-bisphosphate precursor of lipid A.</text>
</comment>
<feature type="transmembrane region" description="Helical" evidence="12">
    <location>
        <begin position="6"/>
        <end position="23"/>
    </location>
</feature>
<dbReference type="FunFam" id="3.40.50.2000:FF:000032">
    <property type="entry name" value="3-deoxy-D-manno-octulosonic acid transferase"/>
    <property type="match status" value="1"/>
</dbReference>
<dbReference type="GO" id="GO:0009244">
    <property type="term" value="P:lipopolysaccharide core region biosynthetic process"/>
    <property type="evidence" value="ECO:0007669"/>
    <property type="project" value="UniProtKB-UniRule"/>
</dbReference>
<dbReference type="PANTHER" id="PTHR42755:SF1">
    <property type="entry name" value="3-DEOXY-D-MANNO-OCTULOSONIC ACID TRANSFERASE, MITOCHONDRIAL-RELATED"/>
    <property type="match status" value="1"/>
</dbReference>
<name>A0A2N7LEA6_9GAMM</name>
<keyword evidence="12" id="KW-0472">Membrane</keyword>
<keyword evidence="6 12" id="KW-0808">Transferase</keyword>
<evidence type="ECO:0000256" key="12">
    <source>
        <dbReference type="RuleBase" id="RU365103"/>
    </source>
</evidence>
<reference evidence="15" key="1">
    <citation type="submission" date="2016-07" db="EMBL/GenBank/DDBJ databases">
        <title>Nontailed viruses are major unrecognized killers of bacteria in the ocean.</title>
        <authorList>
            <person name="Kauffman K."/>
            <person name="Hussain F."/>
            <person name="Yang J."/>
            <person name="Arevalo P."/>
            <person name="Brown J."/>
            <person name="Cutler M."/>
            <person name="Kelly L."/>
            <person name="Polz M.F."/>
        </authorList>
    </citation>
    <scope>NUCLEOTIDE SEQUENCE [LARGE SCALE GENOMIC DNA]</scope>
    <source>
        <strain evidence="15">10N.261.45.A10</strain>
    </source>
</reference>
<feature type="site" description="Transition state stabilizer" evidence="11">
    <location>
        <position position="208"/>
    </location>
</feature>
<dbReference type="SUPFAM" id="SSF53756">
    <property type="entry name" value="UDP-Glycosyltransferase/glycogen phosphorylase"/>
    <property type="match status" value="1"/>
</dbReference>
<dbReference type="EMBL" id="MDAL01000011">
    <property type="protein sequence ID" value="PMN93743.1"/>
    <property type="molecule type" value="Genomic_DNA"/>
</dbReference>
<feature type="domain" description="3-deoxy-D-manno-octulosonic-acid transferase N-terminal" evidence="13">
    <location>
        <begin position="34"/>
        <end position="210"/>
    </location>
</feature>
<keyword evidence="7" id="KW-0735">Signal-anchor</keyword>
<organism evidence="14 15">
    <name type="scientific">Enterovibrio norvegicus</name>
    <dbReference type="NCBI Taxonomy" id="188144"/>
    <lineage>
        <taxon>Bacteria</taxon>
        <taxon>Pseudomonadati</taxon>
        <taxon>Pseudomonadota</taxon>
        <taxon>Gammaproteobacteria</taxon>
        <taxon>Vibrionales</taxon>
        <taxon>Vibrionaceae</taxon>
        <taxon>Enterovibrio</taxon>
    </lineage>
</organism>
<keyword evidence="12" id="KW-1003">Cell membrane</keyword>
<dbReference type="PANTHER" id="PTHR42755">
    <property type="entry name" value="3-DEOXY-MANNO-OCTULOSONATE CYTIDYLYLTRANSFERASE"/>
    <property type="match status" value="1"/>
</dbReference>
<sequence>MLARLIYTLLLFLVSPVLLWVLYRKHPNKPAISHRWKEYWGFTPALCGNHPLWIHAVSVGEVIAISPLIRELKRQEPSISILLTTTTTTGAEQAKRLGDLVEHRYMPIDFSHCVKRFVLKMQPKAMVIVETELWPNTLHTVSKARIPITVINARLSENSAKGYRKIKPLFDIISHSVNQILCLHTDDAKRFIGLGVDERKVSISGSIKYDLIISPDVIVAGSTLRSSLGLNRPVWIAASTHKGEDEQMLSIHRNIADEHPDALLILVPRHPERFNDVEANCKQQGFITARRSNNQAVDKHTQVYLGDTMGELLIMLQCADITVIGGSLIGDKVGGHNLLEPAALGKPSLIGPSYFNFTDITRQLATAGATKICDDKSDISATLLQLFSDKQKCNEMSKAALSVVNANRGAINYTIKHILKSMN</sequence>
<dbReference type="GO" id="GO:0005886">
    <property type="term" value="C:plasma membrane"/>
    <property type="evidence" value="ECO:0007669"/>
    <property type="project" value="UniProtKB-SubCell"/>
</dbReference>